<evidence type="ECO:0000256" key="2">
    <source>
        <dbReference type="SAM" id="SignalP"/>
    </source>
</evidence>
<evidence type="ECO:0000313" key="4">
    <source>
        <dbReference type="Proteomes" id="UP000515163"/>
    </source>
</evidence>
<dbReference type="KEGG" id="aten:116294288"/>
<protein>
    <submittedName>
        <fullName evidence="5">Uncharacterized protein LOC116294288</fullName>
    </submittedName>
</protein>
<gene>
    <name evidence="5" type="primary">LOC116294288</name>
</gene>
<dbReference type="SUPFAM" id="SSF47473">
    <property type="entry name" value="EF-hand"/>
    <property type="match status" value="1"/>
</dbReference>
<dbReference type="SMART" id="SM00054">
    <property type="entry name" value="EFh"/>
    <property type="match status" value="2"/>
</dbReference>
<feature type="chain" id="PRO_5027650538" evidence="2">
    <location>
        <begin position="24"/>
        <end position="151"/>
    </location>
</feature>
<dbReference type="CDD" id="cd00051">
    <property type="entry name" value="EFh"/>
    <property type="match status" value="1"/>
</dbReference>
<dbReference type="GO" id="GO:0005509">
    <property type="term" value="F:calcium ion binding"/>
    <property type="evidence" value="ECO:0007669"/>
    <property type="project" value="InterPro"/>
</dbReference>
<dbReference type="PROSITE" id="PS50222">
    <property type="entry name" value="EF_HAND_2"/>
    <property type="match status" value="2"/>
</dbReference>
<dbReference type="InParanoid" id="A0A6P8HYH3"/>
<dbReference type="AlphaFoldDB" id="A0A6P8HYH3"/>
<dbReference type="PROSITE" id="PS00018">
    <property type="entry name" value="EF_HAND_1"/>
    <property type="match status" value="2"/>
</dbReference>
<dbReference type="Pfam" id="PF13499">
    <property type="entry name" value="EF-hand_7"/>
    <property type="match status" value="1"/>
</dbReference>
<name>A0A6P8HYH3_ACTTE</name>
<reference evidence="5" key="1">
    <citation type="submission" date="2025-08" db="UniProtKB">
        <authorList>
            <consortium name="RefSeq"/>
        </authorList>
    </citation>
    <scope>IDENTIFICATION</scope>
    <source>
        <tissue evidence="5">Tentacle</tissue>
    </source>
</reference>
<accession>A0A6P8HYH3</accession>
<dbReference type="RefSeq" id="XP_031557715.1">
    <property type="nucleotide sequence ID" value="XM_031701855.1"/>
</dbReference>
<dbReference type="Proteomes" id="UP000515163">
    <property type="component" value="Unplaced"/>
</dbReference>
<dbReference type="OrthoDB" id="26525at2759"/>
<evidence type="ECO:0000259" key="3">
    <source>
        <dbReference type="PROSITE" id="PS50222"/>
    </source>
</evidence>
<dbReference type="InterPro" id="IPR002048">
    <property type="entry name" value="EF_hand_dom"/>
</dbReference>
<dbReference type="InterPro" id="IPR018247">
    <property type="entry name" value="EF_Hand_1_Ca_BS"/>
</dbReference>
<feature type="domain" description="EF-hand" evidence="3">
    <location>
        <begin position="116"/>
        <end position="147"/>
    </location>
</feature>
<dbReference type="GeneID" id="116294288"/>
<keyword evidence="4" id="KW-1185">Reference proteome</keyword>
<proteinExistence type="predicted"/>
<evidence type="ECO:0000313" key="5">
    <source>
        <dbReference type="RefSeq" id="XP_031557715.1"/>
    </source>
</evidence>
<feature type="signal peptide" evidence="2">
    <location>
        <begin position="1"/>
        <end position="23"/>
    </location>
</feature>
<evidence type="ECO:0000256" key="1">
    <source>
        <dbReference type="ARBA" id="ARBA00022837"/>
    </source>
</evidence>
<organism evidence="4 5">
    <name type="scientific">Actinia tenebrosa</name>
    <name type="common">Australian red waratah sea anemone</name>
    <dbReference type="NCBI Taxonomy" id="6105"/>
    <lineage>
        <taxon>Eukaryota</taxon>
        <taxon>Metazoa</taxon>
        <taxon>Cnidaria</taxon>
        <taxon>Anthozoa</taxon>
        <taxon>Hexacorallia</taxon>
        <taxon>Actiniaria</taxon>
        <taxon>Actiniidae</taxon>
        <taxon>Actinia</taxon>
    </lineage>
</organism>
<dbReference type="InterPro" id="IPR011992">
    <property type="entry name" value="EF-hand-dom_pair"/>
</dbReference>
<keyword evidence="1" id="KW-0106">Calcium</keyword>
<keyword evidence="2" id="KW-0732">Signal</keyword>
<feature type="domain" description="EF-hand" evidence="3">
    <location>
        <begin position="79"/>
        <end position="114"/>
    </location>
</feature>
<sequence length="151" mass="17491">MKTLMLLAAICLVLCVVLPQTDALCLRYRVVTCGVRYLSNCGWYRVCLRYYRTTCYYKRDQIENDKGKVKSTKKGPEKAILEKFPYKFSTYDKDGDKSITFDEFRTTISDVKKKTDLKKVFNSADENKDGVINCDEFKLAPWGFSKKPVCD</sequence>
<dbReference type="Gene3D" id="1.10.238.10">
    <property type="entry name" value="EF-hand"/>
    <property type="match status" value="1"/>
</dbReference>